<keyword evidence="1" id="KW-1133">Transmembrane helix</keyword>
<evidence type="ECO:0000313" key="3">
    <source>
        <dbReference type="Proteomes" id="UP000183257"/>
    </source>
</evidence>
<dbReference type="EMBL" id="FPIY01000002">
    <property type="protein sequence ID" value="SFW46598.1"/>
    <property type="molecule type" value="Genomic_DNA"/>
</dbReference>
<accession>A0A1K1PIX3</accession>
<name>A0A1K1PIX3_9FLAO</name>
<evidence type="ECO:0000256" key="1">
    <source>
        <dbReference type="SAM" id="Phobius"/>
    </source>
</evidence>
<dbReference type="Proteomes" id="UP000183257">
    <property type="component" value="Unassembled WGS sequence"/>
</dbReference>
<evidence type="ECO:0000313" key="2">
    <source>
        <dbReference type="EMBL" id="SFW46598.1"/>
    </source>
</evidence>
<reference evidence="3" key="1">
    <citation type="submission" date="2016-11" db="EMBL/GenBank/DDBJ databases">
        <authorList>
            <person name="Varghese N."/>
            <person name="Submissions S."/>
        </authorList>
    </citation>
    <scope>NUCLEOTIDE SEQUENCE [LARGE SCALE GENOMIC DNA]</scope>
    <source>
        <strain evidence="3">DSM 24786</strain>
    </source>
</reference>
<keyword evidence="1" id="KW-0812">Transmembrane</keyword>
<dbReference type="AlphaFoldDB" id="A0A1K1PIX3"/>
<keyword evidence="3" id="KW-1185">Reference proteome</keyword>
<organism evidence="2 3">
    <name type="scientific">Cellulophaga fucicola</name>
    <dbReference type="NCBI Taxonomy" id="76595"/>
    <lineage>
        <taxon>Bacteria</taxon>
        <taxon>Pseudomonadati</taxon>
        <taxon>Bacteroidota</taxon>
        <taxon>Flavobacteriia</taxon>
        <taxon>Flavobacteriales</taxon>
        <taxon>Flavobacteriaceae</taxon>
        <taxon>Cellulophaga</taxon>
    </lineage>
</organism>
<dbReference type="STRING" id="76595.SAMN05660313_01866"/>
<gene>
    <name evidence="2" type="ORF">SAMN05660313_01866</name>
</gene>
<keyword evidence="1" id="KW-0472">Membrane</keyword>
<feature type="transmembrane region" description="Helical" evidence="1">
    <location>
        <begin position="47"/>
        <end position="67"/>
    </location>
</feature>
<protein>
    <submittedName>
        <fullName evidence="2">Uncharacterized protein</fullName>
    </submittedName>
</protein>
<sequence>MKVLYREDLGKIQLIDDIKSQLSNAKIFSVLIILSSALNIFNNQGNILFYASLVLIICAIGYAYYMLTKKSYKEFYSKREIKCFQITKTLNIKKYRLQLKNGKHRDLNLHKLNKTLKEFIKFCKEHNIKVED</sequence>
<proteinExistence type="predicted"/>
<feature type="transmembrane region" description="Helical" evidence="1">
    <location>
        <begin position="21"/>
        <end position="41"/>
    </location>
</feature>